<reference evidence="2" key="1">
    <citation type="submission" date="2016-11" db="UniProtKB">
        <authorList>
            <consortium name="WormBaseParasite"/>
        </authorList>
    </citation>
    <scope>IDENTIFICATION</scope>
</reference>
<dbReference type="PANTHER" id="PTHR21503">
    <property type="entry name" value="F-BOX-CONTAINING HYPOTHETICAL PROTEIN C.ELEGANS"/>
    <property type="match status" value="1"/>
</dbReference>
<keyword evidence="1" id="KW-1185">Reference proteome</keyword>
<organism evidence="1 2">
    <name type="scientific">Caenorhabditis tropicalis</name>
    <dbReference type="NCBI Taxonomy" id="1561998"/>
    <lineage>
        <taxon>Eukaryota</taxon>
        <taxon>Metazoa</taxon>
        <taxon>Ecdysozoa</taxon>
        <taxon>Nematoda</taxon>
        <taxon>Chromadorea</taxon>
        <taxon>Rhabditida</taxon>
        <taxon>Rhabditina</taxon>
        <taxon>Rhabditomorpha</taxon>
        <taxon>Rhabditoidea</taxon>
        <taxon>Rhabditidae</taxon>
        <taxon>Peloderinae</taxon>
        <taxon>Caenorhabditis</taxon>
    </lineage>
</organism>
<evidence type="ECO:0000313" key="1">
    <source>
        <dbReference type="Proteomes" id="UP000095282"/>
    </source>
</evidence>
<dbReference type="AlphaFoldDB" id="A0A1I7U4D3"/>
<evidence type="ECO:0000313" key="2">
    <source>
        <dbReference type="WBParaSite" id="Csp11.Scaffold629.g14731.t1"/>
    </source>
</evidence>
<accession>A0A1I7U4D3</accession>
<dbReference type="WBParaSite" id="Csp11.Scaffold629.g14731.t1">
    <property type="protein sequence ID" value="Csp11.Scaffold629.g14731.t1"/>
    <property type="gene ID" value="Csp11.Scaffold629.g14731"/>
</dbReference>
<protein>
    <submittedName>
        <fullName evidence="2">FBA_2 domain-containing protein</fullName>
    </submittedName>
</protein>
<dbReference type="eggNOG" id="ENOG502THIV">
    <property type="taxonomic scope" value="Eukaryota"/>
</dbReference>
<proteinExistence type="predicted"/>
<dbReference type="PANTHER" id="PTHR21503:SF12">
    <property type="entry name" value="F-BOX DOMAIN-CONTAINING PROTEIN-RELATED"/>
    <property type="match status" value="1"/>
</dbReference>
<name>A0A1I7U4D3_9PELO</name>
<sequence length="311" mass="36325">MTKRALTLMAIPEVPLANIISFWDRQQRNFPFFCFEILKIPIFSVNFALSSNQIADFIRSINLNVEYIKLEIKQNYCGIKLGLFYSEQRFTWKFVPTDRILMKKKPWTKIYRCENMLETFKKHVEWLCDLIRFPPTYVNIVGPDFDGTAHLFEWNQIQQCERLSTQMITQFNGDLASFKDLEHLNVTASTWATPEDVKKWRIPTVVIFAADWTTEDLKGIVSHWQNGGNDVLERLTIVLRTENVAADVIDSLETKPCDTDLRIQHYPGNGRLLPEFASVRDVERHDGLVASIYIEDKGMDLIVWHERMDVN</sequence>
<dbReference type="Proteomes" id="UP000095282">
    <property type="component" value="Unplaced"/>
</dbReference>